<dbReference type="RefSeq" id="WP_137403241.1">
    <property type="nucleotide sequence ID" value="NZ_BMIU01000007.1"/>
</dbReference>
<evidence type="ECO:0000313" key="1">
    <source>
        <dbReference type="EMBL" id="GGF29004.1"/>
    </source>
</evidence>
<accession>A0ABQ1UWZ2</accession>
<dbReference type="SUPFAM" id="SSF48452">
    <property type="entry name" value="TPR-like"/>
    <property type="match status" value="1"/>
</dbReference>
<keyword evidence="2" id="KW-1185">Reference proteome</keyword>
<organism evidence="1 2">
    <name type="scientific">Echinicola rosea</name>
    <dbReference type="NCBI Taxonomy" id="1807691"/>
    <lineage>
        <taxon>Bacteria</taxon>
        <taxon>Pseudomonadati</taxon>
        <taxon>Bacteroidota</taxon>
        <taxon>Cytophagia</taxon>
        <taxon>Cytophagales</taxon>
        <taxon>Cyclobacteriaceae</taxon>
        <taxon>Echinicola</taxon>
    </lineage>
</organism>
<dbReference type="EMBL" id="BMIU01000007">
    <property type="protein sequence ID" value="GGF29004.1"/>
    <property type="molecule type" value="Genomic_DNA"/>
</dbReference>
<name>A0ABQ1UWZ2_9BACT</name>
<protein>
    <recommendedName>
        <fullName evidence="3">Tetratricopeptide repeat protein</fullName>
    </recommendedName>
</protein>
<evidence type="ECO:0000313" key="2">
    <source>
        <dbReference type="Proteomes" id="UP000647339"/>
    </source>
</evidence>
<reference evidence="2" key="1">
    <citation type="journal article" date="2019" name="Int. J. Syst. Evol. Microbiol.">
        <title>The Global Catalogue of Microorganisms (GCM) 10K type strain sequencing project: providing services to taxonomists for standard genome sequencing and annotation.</title>
        <authorList>
            <consortium name="The Broad Institute Genomics Platform"/>
            <consortium name="The Broad Institute Genome Sequencing Center for Infectious Disease"/>
            <person name="Wu L."/>
            <person name="Ma J."/>
        </authorList>
    </citation>
    <scope>NUCLEOTIDE SEQUENCE [LARGE SCALE GENOMIC DNA]</scope>
    <source>
        <strain evidence="2">CGMCC 1.15407</strain>
    </source>
</reference>
<proteinExistence type="predicted"/>
<gene>
    <name evidence="1" type="ORF">GCM10011339_16540</name>
</gene>
<dbReference type="Proteomes" id="UP000647339">
    <property type="component" value="Unassembled WGS sequence"/>
</dbReference>
<sequence length="111" mass="12837">MASASRIELLQQFIKDEPDNPFNLYALALEYQNSDMNKAVSYFDQLLDKHPEYLPTYFHAAAANADMEEIEKALSIYKSGIELAETQNDQHALRELKNAFQNFLFENDLDE</sequence>
<dbReference type="Gene3D" id="1.25.40.10">
    <property type="entry name" value="Tetratricopeptide repeat domain"/>
    <property type="match status" value="1"/>
</dbReference>
<dbReference type="InterPro" id="IPR011990">
    <property type="entry name" value="TPR-like_helical_dom_sf"/>
</dbReference>
<evidence type="ECO:0008006" key="3">
    <source>
        <dbReference type="Google" id="ProtNLM"/>
    </source>
</evidence>
<comment type="caution">
    <text evidence="1">The sequence shown here is derived from an EMBL/GenBank/DDBJ whole genome shotgun (WGS) entry which is preliminary data.</text>
</comment>